<reference evidence="2" key="1">
    <citation type="submission" date="2022-07" db="EMBL/GenBank/DDBJ databases">
        <title>Chromosome-level genome of Muraenolepis orangiensis.</title>
        <authorList>
            <person name="Kim J."/>
        </authorList>
    </citation>
    <scope>NUCLEOTIDE SEQUENCE</scope>
    <source>
        <strain evidence="2">KU_S4_2022</strain>
        <tissue evidence="2">Muscle</tissue>
    </source>
</reference>
<comment type="caution">
    <text evidence="2">The sequence shown here is derived from an EMBL/GenBank/DDBJ whole genome shotgun (WGS) entry which is preliminary data.</text>
</comment>
<name>A0A9Q0EDS9_9TELE</name>
<dbReference type="OrthoDB" id="8945282at2759"/>
<protein>
    <submittedName>
        <fullName evidence="2">Uncharacterized protein</fullName>
    </submittedName>
</protein>
<dbReference type="Proteomes" id="UP001148018">
    <property type="component" value="Unassembled WGS sequence"/>
</dbReference>
<feature type="region of interest" description="Disordered" evidence="1">
    <location>
        <begin position="75"/>
        <end position="101"/>
    </location>
</feature>
<evidence type="ECO:0000313" key="2">
    <source>
        <dbReference type="EMBL" id="KAJ3605415.1"/>
    </source>
</evidence>
<dbReference type="AlphaFoldDB" id="A0A9Q0EDS9"/>
<organism evidence="2 3">
    <name type="scientific">Muraenolepis orangiensis</name>
    <name type="common">Patagonian moray cod</name>
    <dbReference type="NCBI Taxonomy" id="630683"/>
    <lineage>
        <taxon>Eukaryota</taxon>
        <taxon>Metazoa</taxon>
        <taxon>Chordata</taxon>
        <taxon>Craniata</taxon>
        <taxon>Vertebrata</taxon>
        <taxon>Euteleostomi</taxon>
        <taxon>Actinopterygii</taxon>
        <taxon>Neopterygii</taxon>
        <taxon>Teleostei</taxon>
        <taxon>Neoteleostei</taxon>
        <taxon>Acanthomorphata</taxon>
        <taxon>Zeiogadaria</taxon>
        <taxon>Gadariae</taxon>
        <taxon>Gadiformes</taxon>
        <taxon>Muraenolepidoidei</taxon>
        <taxon>Muraenolepididae</taxon>
        <taxon>Muraenolepis</taxon>
    </lineage>
</organism>
<evidence type="ECO:0000313" key="3">
    <source>
        <dbReference type="Proteomes" id="UP001148018"/>
    </source>
</evidence>
<dbReference type="EMBL" id="JANIIK010000043">
    <property type="protein sequence ID" value="KAJ3605415.1"/>
    <property type="molecule type" value="Genomic_DNA"/>
</dbReference>
<keyword evidence="3" id="KW-1185">Reference proteome</keyword>
<gene>
    <name evidence="2" type="ORF">NHX12_027462</name>
</gene>
<sequence>MSIDEESTSCYSLLEAERCHLLLGSPGRYALVGQPLSQEAPQVVFGRPDASNPLGYNLRVCCVDDTPRALQTHVKTSLPQPAKAVKSLGPRSLAGSQRSPS</sequence>
<evidence type="ECO:0000256" key="1">
    <source>
        <dbReference type="SAM" id="MobiDB-lite"/>
    </source>
</evidence>
<accession>A0A9Q0EDS9</accession>
<proteinExistence type="predicted"/>